<dbReference type="AlphaFoldDB" id="A0A9P0A8U9"/>
<sequence length="270" mass="30412">MYFQRLILTFVILSCSHTMRPPRPAPLRSGTAGYRDWQPSGNSGRRQQPQGTLPAQLPSDRRLQPSATFPARPPVNDNRRFQQSASFPVGSRAYTALTSSSRIESTADSARASPTFLDVNRDAHLAFLIQNKDADPCKVLLDPSRREDPNSRGFQEATRACAGAYTAYYDLVQEKRLGGPCRELTDPECRLIKRRSTNRKEWTCTVKVRNPVFLAVIICKPFRVEHLEWCVLNLRPAITLKSLRYDRTTSLGRTVSSSEGDSIPKPIYTP</sequence>
<feature type="compositionally biased region" description="Polar residues" evidence="1">
    <location>
        <begin position="39"/>
        <end position="53"/>
    </location>
</feature>
<keyword evidence="4" id="KW-1185">Reference proteome</keyword>
<evidence type="ECO:0008006" key="5">
    <source>
        <dbReference type="Google" id="ProtNLM"/>
    </source>
</evidence>
<organism evidence="3 4">
    <name type="scientific">Bemisia tabaci</name>
    <name type="common">Sweetpotato whitefly</name>
    <name type="synonym">Aleurodes tabaci</name>
    <dbReference type="NCBI Taxonomy" id="7038"/>
    <lineage>
        <taxon>Eukaryota</taxon>
        <taxon>Metazoa</taxon>
        <taxon>Ecdysozoa</taxon>
        <taxon>Arthropoda</taxon>
        <taxon>Hexapoda</taxon>
        <taxon>Insecta</taxon>
        <taxon>Pterygota</taxon>
        <taxon>Neoptera</taxon>
        <taxon>Paraneoptera</taxon>
        <taxon>Hemiptera</taxon>
        <taxon>Sternorrhyncha</taxon>
        <taxon>Aleyrodoidea</taxon>
        <taxon>Aleyrodidae</taxon>
        <taxon>Aleyrodinae</taxon>
        <taxon>Bemisia</taxon>
    </lineage>
</organism>
<evidence type="ECO:0000313" key="4">
    <source>
        <dbReference type="Proteomes" id="UP001152759"/>
    </source>
</evidence>
<reference evidence="3" key="1">
    <citation type="submission" date="2021-12" db="EMBL/GenBank/DDBJ databases">
        <authorList>
            <person name="King R."/>
        </authorList>
    </citation>
    <scope>NUCLEOTIDE SEQUENCE</scope>
</reference>
<protein>
    <recommendedName>
        <fullName evidence="5">Secreted protein</fullName>
    </recommendedName>
</protein>
<accession>A0A9P0A8U9</accession>
<feature type="chain" id="PRO_5040297513" description="Secreted protein" evidence="2">
    <location>
        <begin position="19"/>
        <end position="270"/>
    </location>
</feature>
<proteinExistence type="predicted"/>
<evidence type="ECO:0000256" key="1">
    <source>
        <dbReference type="SAM" id="MobiDB-lite"/>
    </source>
</evidence>
<name>A0A9P0A8U9_BEMTA</name>
<dbReference type="EMBL" id="OU963864">
    <property type="protein sequence ID" value="CAH0386504.1"/>
    <property type="molecule type" value="Genomic_DNA"/>
</dbReference>
<gene>
    <name evidence="3" type="ORF">BEMITA_LOCUS5615</name>
</gene>
<evidence type="ECO:0000313" key="3">
    <source>
        <dbReference type="EMBL" id="CAH0386504.1"/>
    </source>
</evidence>
<evidence type="ECO:0000256" key="2">
    <source>
        <dbReference type="SAM" id="SignalP"/>
    </source>
</evidence>
<feature type="signal peptide" evidence="2">
    <location>
        <begin position="1"/>
        <end position="18"/>
    </location>
</feature>
<dbReference type="Proteomes" id="UP001152759">
    <property type="component" value="Chromosome 3"/>
</dbReference>
<feature type="region of interest" description="Disordered" evidence="1">
    <location>
        <begin position="19"/>
        <end position="84"/>
    </location>
</feature>
<keyword evidence="2" id="KW-0732">Signal</keyword>